<dbReference type="PANTHER" id="PTHR43278:SF4">
    <property type="entry name" value="NAD(P)H-DEPENDENT FMN-CONTAINING OXIDOREDUCTASE YWQN-RELATED"/>
    <property type="match status" value="1"/>
</dbReference>
<reference evidence="7" key="1">
    <citation type="submission" date="2019-04" db="EMBL/GenBank/DDBJ databases">
        <title>Evolution of Biomass-Degrading Anaerobic Consortia Revealed by Metagenomics.</title>
        <authorList>
            <person name="Peng X."/>
        </authorList>
    </citation>
    <scope>NUCLEOTIDE SEQUENCE</scope>
    <source>
        <strain evidence="7">SIG14</strain>
    </source>
</reference>
<dbReference type="InterPro" id="IPR005025">
    <property type="entry name" value="FMN_Rdtase-like_dom"/>
</dbReference>
<organism evidence="7 8">
    <name type="scientific">Methanobrevibacter olleyae</name>
    <dbReference type="NCBI Taxonomy" id="294671"/>
    <lineage>
        <taxon>Archaea</taxon>
        <taxon>Methanobacteriati</taxon>
        <taxon>Methanobacteriota</taxon>
        <taxon>Methanomada group</taxon>
        <taxon>Methanobacteria</taxon>
        <taxon>Methanobacteriales</taxon>
        <taxon>Methanobacteriaceae</taxon>
        <taxon>Methanobrevibacter</taxon>
    </lineage>
</organism>
<dbReference type="GO" id="GO:0016491">
    <property type="term" value="F:oxidoreductase activity"/>
    <property type="evidence" value="ECO:0007669"/>
    <property type="project" value="InterPro"/>
</dbReference>
<proteinExistence type="inferred from homology"/>
<dbReference type="Proteomes" id="UP000732619">
    <property type="component" value="Unassembled WGS sequence"/>
</dbReference>
<evidence type="ECO:0000313" key="8">
    <source>
        <dbReference type="Proteomes" id="UP000732619"/>
    </source>
</evidence>
<comment type="similarity">
    <text evidence="5">Belongs to the SsuE family. Isf subfamily.</text>
</comment>
<keyword evidence="3" id="KW-0285">Flavoprotein</keyword>
<dbReference type="AlphaFoldDB" id="A0A8T3VRL5"/>
<comment type="cofactor">
    <cofactor evidence="2">
        <name>[4Fe-4S] cluster</name>
        <dbReference type="ChEBI" id="CHEBI:49883"/>
    </cofactor>
</comment>
<evidence type="ECO:0000313" key="7">
    <source>
        <dbReference type="EMBL" id="MBE6512630.1"/>
    </source>
</evidence>
<name>A0A8T3VRL5_METOL</name>
<dbReference type="SUPFAM" id="SSF52218">
    <property type="entry name" value="Flavoproteins"/>
    <property type="match status" value="1"/>
</dbReference>
<evidence type="ECO:0000256" key="3">
    <source>
        <dbReference type="ARBA" id="ARBA00022630"/>
    </source>
</evidence>
<evidence type="ECO:0000256" key="1">
    <source>
        <dbReference type="ARBA" id="ARBA00001917"/>
    </source>
</evidence>
<dbReference type="Gene3D" id="3.40.50.360">
    <property type="match status" value="1"/>
</dbReference>
<dbReference type="InterPro" id="IPR051796">
    <property type="entry name" value="ISF_SsuE-like"/>
</dbReference>
<keyword evidence="4" id="KW-0288">FMN</keyword>
<comment type="caution">
    <text evidence="7">The sequence shown here is derived from an EMBL/GenBank/DDBJ whole genome shotgun (WGS) entry which is preliminary data.</text>
</comment>
<comment type="cofactor">
    <cofactor evidence="1">
        <name>FMN</name>
        <dbReference type="ChEBI" id="CHEBI:58210"/>
    </cofactor>
</comment>
<evidence type="ECO:0000256" key="4">
    <source>
        <dbReference type="ARBA" id="ARBA00022643"/>
    </source>
</evidence>
<protein>
    <submittedName>
        <fullName evidence="7">Flavodoxin family protein</fullName>
    </submittedName>
</protein>
<dbReference type="EMBL" id="SUTG01000024">
    <property type="protein sequence ID" value="MBE6512630.1"/>
    <property type="molecule type" value="Genomic_DNA"/>
</dbReference>
<feature type="domain" description="NADPH-dependent FMN reductase-like" evidence="6">
    <location>
        <begin position="1"/>
        <end position="154"/>
    </location>
</feature>
<evidence type="ECO:0000256" key="2">
    <source>
        <dbReference type="ARBA" id="ARBA00001966"/>
    </source>
</evidence>
<dbReference type="PANTHER" id="PTHR43278">
    <property type="entry name" value="NAD(P)H-DEPENDENT FMN-CONTAINING OXIDOREDUCTASE YWQN-RELATED"/>
    <property type="match status" value="1"/>
</dbReference>
<gene>
    <name evidence="7" type="ORF">E7Z75_05775</name>
</gene>
<evidence type="ECO:0000256" key="5">
    <source>
        <dbReference type="ARBA" id="ARBA00038292"/>
    </source>
</evidence>
<sequence>MKVMLVNGSPNKKGSTYTALKQIQDTLREEEIDSEIYQIGHKDIRGCIDCRKCSELGKCVFDDEVNRFVEKAEEFDGFIFGGPVYYGNVNPTLTNFMTRVFFSSFFGGKRIFRLKPAAAVASARRAGTMTAIDTINRFFTWGEMPIISSSYWNVIYGNNADEALQDIEGLRTMTVLARNMAWFLKIKELSIKEGIELPEVTK</sequence>
<evidence type="ECO:0000259" key="6">
    <source>
        <dbReference type="Pfam" id="PF03358"/>
    </source>
</evidence>
<dbReference type="Pfam" id="PF03358">
    <property type="entry name" value="FMN_red"/>
    <property type="match status" value="1"/>
</dbReference>
<dbReference type="InterPro" id="IPR029039">
    <property type="entry name" value="Flavoprotein-like_sf"/>
</dbReference>
<accession>A0A8T3VRL5</accession>